<dbReference type="InterPro" id="IPR023352">
    <property type="entry name" value="MAPEG-like_dom_sf"/>
</dbReference>
<evidence type="ECO:0000256" key="3">
    <source>
        <dbReference type="ARBA" id="ARBA00022989"/>
    </source>
</evidence>
<comment type="subcellular location">
    <subcellularLocation>
        <location evidence="1">Membrane</location>
    </subcellularLocation>
</comment>
<accession>K1QVP0</accession>
<dbReference type="GO" id="GO:0045055">
    <property type="term" value="P:regulated exocytosis"/>
    <property type="evidence" value="ECO:0007669"/>
    <property type="project" value="TreeGrafter"/>
</dbReference>
<keyword evidence="2" id="KW-0812">Transmembrane</keyword>
<name>K1QVP0_MAGGI</name>
<organism evidence="5">
    <name type="scientific">Magallana gigas</name>
    <name type="common">Pacific oyster</name>
    <name type="synonym">Crassostrea gigas</name>
    <dbReference type="NCBI Taxonomy" id="29159"/>
    <lineage>
        <taxon>Eukaryota</taxon>
        <taxon>Metazoa</taxon>
        <taxon>Spiralia</taxon>
        <taxon>Lophotrochozoa</taxon>
        <taxon>Mollusca</taxon>
        <taxon>Bivalvia</taxon>
        <taxon>Autobranchia</taxon>
        <taxon>Pteriomorphia</taxon>
        <taxon>Ostreida</taxon>
        <taxon>Ostreoidea</taxon>
        <taxon>Ostreidae</taxon>
        <taxon>Magallana</taxon>
    </lineage>
</organism>
<protein>
    <submittedName>
        <fullName evidence="5">Uncharacterized protein</fullName>
    </submittedName>
</protein>
<dbReference type="GO" id="GO:0032588">
    <property type="term" value="C:trans-Golgi network membrane"/>
    <property type="evidence" value="ECO:0007669"/>
    <property type="project" value="TreeGrafter"/>
</dbReference>
<dbReference type="PANTHER" id="PTHR31004:SF1">
    <property type="entry name" value="TRANSMEMBRANE PROTEIN 79"/>
    <property type="match status" value="1"/>
</dbReference>
<keyword evidence="4" id="KW-0472">Membrane</keyword>
<dbReference type="InterPro" id="IPR001129">
    <property type="entry name" value="Membr-assoc_MAPEG"/>
</dbReference>
<evidence type="ECO:0000256" key="4">
    <source>
        <dbReference type="ARBA" id="ARBA00023136"/>
    </source>
</evidence>
<dbReference type="SUPFAM" id="SSF161084">
    <property type="entry name" value="MAPEG domain-like"/>
    <property type="match status" value="2"/>
</dbReference>
<dbReference type="InParanoid" id="K1QVP0"/>
<gene>
    <name evidence="5" type="ORF">CGI_10005523</name>
</gene>
<dbReference type="Pfam" id="PF01124">
    <property type="entry name" value="MAPEG"/>
    <property type="match status" value="1"/>
</dbReference>
<dbReference type="AlphaFoldDB" id="K1QVP0"/>
<evidence type="ECO:0000256" key="2">
    <source>
        <dbReference type="ARBA" id="ARBA00022692"/>
    </source>
</evidence>
<evidence type="ECO:0000313" key="5">
    <source>
        <dbReference type="EMBL" id="EKC37693.1"/>
    </source>
</evidence>
<proteinExistence type="predicted"/>
<dbReference type="EMBL" id="JH818912">
    <property type="protein sequence ID" value="EKC37693.1"/>
    <property type="molecule type" value="Genomic_DNA"/>
</dbReference>
<keyword evidence="3" id="KW-1133">Transmembrane helix</keyword>
<sequence length="427" mass="47713">MAEMKAKEKEELNKAIKWVYKEFAAGAAVLAVLYYTVRNIPLDTGTLKTPQDRIVFTFRWMLISILPLISAIFDVLNVRGTTNAINPIAGKSEHLVEVPNRILRNGMEQFLLHAIGLLALTTYLDETFFFWILPINTAGLKAPADRLVFTFRWLFVSSLSILFALFGVLKVRGTSNAVDPINGGSENLTEVPNRILRNTVEQYFLHMAGLLMLATILEPSSLKAIPILVGLFLLGRFTFWVNMSDREKDKRTHGEKKASVIKQMLISVGISSTAFVLSYLYLPIYTSHLTELPDRLALTICCLFVSSFSIIMGVHAVGNVRGSSNAIDPVYGGAENLVDVPNRILRNTTEQFFLHMMAMLTLTVFLDGSSMKVIPILCGIFLIARIVFQIGYMSSPLKRAYGFASTFLPTIAVYLYCTCCIIHQLFN</sequence>
<dbReference type="HOGENOM" id="CLU_642903_0_0_1"/>
<dbReference type="PANTHER" id="PTHR31004">
    <property type="entry name" value="TRANSMEMBRANE PROTEIN 79"/>
    <property type="match status" value="1"/>
</dbReference>
<dbReference type="Gene3D" id="1.20.120.550">
    <property type="entry name" value="Membrane associated eicosanoid/glutathione metabolism-like domain"/>
    <property type="match status" value="2"/>
</dbReference>
<evidence type="ECO:0000256" key="1">
    <source>
        <dbReference type="ARBA" id="ARBA00004370"/>
    </source>
</evidence>
<dbReference type="GO" id="GO:0005765">
    <property type="term" value="C:lysosomal membrane"/>
    <property type="evidence" value="ECO:0007669"/>
    <property type="project" value="TreeGrafter"/>
</dbReference>
<reference evidence="5" key="1">
    <citation type="journal article" date="2012" name="Nature">
        <title>The oyster genome reveals stress adaptation and complexity of shell formation.</title>
        <authorList>
            <person name="Zhang G."/>
            <person name="Fang X."/>
            <person name="Guo X."/>
            <person name="Li L."/>
            <person name="Luo R."/>
            <person name="Xu F."/>
            <person name="Yang P."/>
            <person name="Zhang L."/>
            <person name="Wang X."/>
            <person name="Qi H."/>
            <person name="Xiong Z."/>
            <person name="Que H."/>
            <person name="Xie Y."/>
            <person name="Holland P.W."/>
            <person name="Paps J."/>
            <person name="Zhu Y."/>
            <person name="Wu F."/>
            <person name="Chen Y."/>
            <person name="Wang J."/>
            <person name="Peng C."/>
            <person name="Meng J."/>
            <person name="Yang L."/>
            <person name="Liu J."/>
            <person name="Wen B."/>
            <person name="Zhang N."/>
            <person name="Huang Z."/>
            <person name="Zhu Q."/>
            <person name="Feng Y."/>
            <person name="Mount A."/>
            <person name="Hedgecock D."/>
            <person name="Xu Z."/>
            <person name="Liu Y."/>
            <person name="Domazet-Loso T."/>
            <person name="Du Y."/>
            <person name="Sun X."/>
            <person name="Zhang S."/>
            <person name="Liu B."/>
            <person name="Cheng P."/>
            <person name="Jiang X."/>
            <person name="Li J."/>
            <person name="Fan D."/>
            <person name="Wang W."/>
            <person name="Fu W."/>
            <person name="Wang T."/>
            <person name="Wang B."/>
            <person name="Zhang J."/>
            <person name="Peng Z."/>
            <person name="Li Y."/>
            <person name="Li N."/>
            <person name="Wang J."/>
            <person name="Chen M."/>
            <person name="He Y."/>
            <person name="Tan F."/>
            <person name="Song X."/>
            <person name="Zheng Q."/>
            <person name="Huang R."/>
            <person name="Yang H."/>
            <person name="Du X."/>
            <person name="Chen L."/>
            <person name="Yang M."/>
            <person name="Gaffney P.M."/>
            <person name="Wang S."/>
            <person name="Luo L."/>
            <person name="She Z."/>
            <person name="Ming Y."/>
            <person name="Huang W."/>
            <person name="Zhang S."/>
            <person name="Huang B."/>
            <person name="Zhang Y."/>
            <person name="Qu T."/>
            <person name="Ni P."/>
            <person name="Miao G."/>
            <person name="Wang J."/>
            <person name="Wang Q."/>
            <person name="Steinberg C.E."/>
            <person name="Wang H."/>
            <person name="Li N."/>
            <person name="Qian L."/>
            <person name="Zhang G."/>
            <person name="Li Y."/>
            <person name="Yang H."/>
            <person name="Liu X."/>
            <person name="Wang J."/>
            <person name="Yin Y."/>
            <person name="Wang J."/>
        </authorList>
    </citation>
    <scope>NUCLEOTIDE SEQUENCE [LARGE SCALE GENOMIC DNA]</scope>
    <source>
        <strain evidence="5">05x7-T-G4-1.051#20</strain>
    </source>
</reference>